<dbReference type="SUPFAM" id="SSF52540">
    <property type="entry name" value="P-loop containing nucleoside triphosphate hydrolases"/>
    <property type="match status" value="2"/>
</dbReference>
<feature type="domain" description="EngA-type G" evidence="12">
    <location>
        <begin position="190"/>
        <end position="363"/>
    </location>
</feature>
<feature type="binding site" evidence="9">
    <location>
        <begin position="20"/>
        <end position="27"/>
    </location>
    <ligand>
        <name>GTP</name>
        <dbReference type="ChEBI" id="CHEBI:37565"/>
        <label>1</label>
    </ligand>
</feature>
<comment type="function">
    <text evidence="8 9 11">GTPase that plays an essential role in the late steps of ribosome biogenesis.</text>
</comment>
<dbReference type="InterPro" id="IPR005225">
    <property type="entry name" value="Small_GTP-bd"/>
</dbReference>
<dbReference type="NCBIfam" id="TIGR03594">
    <property type="entry name" value="GTPase_EngA"/>
    <property type="match status" value="1"/>
</dbReference>
<dbReference type="PANTHER" id="PTHR43834">
    <property type="entry name" value="GTPASE DER"/>
    <property type="match status" value="1"/>
</dbReference>
<comment type="subunit">
    <text evidence="9">Associates with the 50S ribosomal subunit.</text>
</comment>
<evidence type="ECO:0000259" key="12">
    <source>
        <dbReference type="PROSITE" id="PS51712"/>
    </source>
</evidence>
<evidence type="ECO:0000313" key="13">
    <source>
        <dbReference type="EMBL" id="GIJ73703.1"/>
    </source>
</evidence>
<evidence type="ECO:0000256" key="6">
    <source>
        <dbReference type="ARBA" id="ARBA00023134"/>
    </source>
</evidence>
<dbReference type="GO" id="GO:0043022">
    <property type="term" value="F:ribosome binding"/>
    <property type="evidence" value="ECO:0007669"/>
    <property type="project" value="TreeGrafter"/>
</dbReference>
<dbReference type="NCBIfam" id="TIGR00231">
    <property type="entry name" value="small_GTP"/>
    <property type="match status" value="2"/>
</dbReference>
<dbReference type="InterPro" id="IPR016484">
    <property type="entry name" value="GTPase_Der"/>
</dbReference>
<dbReference type="NCBIfam" id="NF002828">
    <property type="entry name" value="PRK03003.1"/>
    <property type="match status" value="1"/>
</dbReference>
<organism evidence="13 14">
    <name type="scientific">Virgisporangium ochraceum</name>
    <dbReference type="NCBI Taxonomy" id="65505"/>
    <lineage>
        <taxon>Bacteria</taxon>
        <taxon>Bacillati</taxon>
        <taxon>Actinomycetota</taxon>
        <taxon>Actinomycetes</taxon>
        <taxon>Micromonosporales</taxon>
        <taxon>Micromonosporaceae</taxon>
        <taxon>Virgisporangium</taxon>
    </lineage>
</organism>
<evidence type="ECO:0000256" key="10">
    <source>
        <dbReference type="PROSITE-ProRule" id="PRU01049"/>
    </source>
</evidence>
<dbReference type="InterPro" id="IPR003593">
    <property type="entry name" value="AAA+_ATPase"/>
</dbReference>
<dbReference type="PROSITE" id="PS51712">
    <property type="entry name" value="G_ENGA"/>
    <property type="match status" value="2"/>
</dbReference>
<dbReference type="Pfam" id="PF14714">
    <property type="entry name" value="KH_dom-like"/>
    <property type="match status" value="1"/>
</dbReference>
<evidence type="ECO:0000313" key="14">
    <source>
        <dbReference type="Proteomes" id="UP000635606"/>
    </source>
</evidence>
<dbReference type="EMBL" id="BOPH01000122">
    <property type="protein sequence ID" value="GIJ73703.1"/>
    <property type="molecule type" value="Genomic_DNA"/>
</dbReference>
<keyword evidence="3 9" id="KW-0690">Ribosome biogenesis</keyword>
<dbReference type="PIRSF" id="PIRSF006485">
    <property type="entry name" value="GTP-binding_EngA"/>
    <property type="match status" value="1"/>
</dbReference>
<dbReference type="FunFam" id="3.40.50.300:FF:000040">
    <property type="entry name" value="GTPase Der"/>
    <property type="match status" value="1"/>
</dbReference>
<feature type="binding site" evidence="9">
    <location>
        <begin position="308"/>
        <end position="311"/>
    </location>
    <ligand>
        <name>GTP</name>
        <dbReference type="ChEBI" id="CHEBI:37565"/>
        <label>2</label>
    </ligand>
</feature>
<dbReference type="PRINTS" id="PR00326">
    <property type="entry name" value="GTP1OBG"/>
</dbReference>
<dbReference type="InterPro" id="IPR032859">
    <property type="entry name" value="KH_dom-like"/>
</dbReference>
<evidence type="ECO:0000256" key="4">
    <source>
        <dbReference type="ARBA" id="ARBA00022737"/>
    </source>
</evidence>
<comment type="similarity">
    <text evidence="1 9 10 11">Belongs to the TRAFAC class TrmE-Era-EngA-EngB-Septin-like GTPase superfamily. EngA (Der) GTPase family.</text>
</comment>
<gene>
    <name evidence="13" type="primary">engA</name>
    <name evidence="9" type="synonym">der</name>
    <name evidence="13" type="ORF">Voc01_086200</name>
</gene>
<dbReference type="FunFam" id="3.40.50.300:FF:000057">
    <property type="entry name" value="GTPase Der"/>
    <property type="match status" value="1"/>
</dbReference>
<dbReference type="InterPro" id="IPR027417">
    <property type="entry name" value="P-loop_NTPase"/>
</dbReference>
<keyword evidence="5 9" id="KW-0547">Nucleotide-binding</keyword>
<dbReference type="Proteomes" id="UP000635606">
    <property type="component" value="Unassembled WGS sequence"/>
</dbReference>
<sequence>MSQEVFDEVDLVVPVVAVVGRPNVGKSTLVNRIIGRRQAVVEDVPGVTRDRIAYDATWSGRRFTVVDTGGWEPDARDRAARIAAQAENAVATADVVLFVVDGMVGPTDVDEAAVRMLRRGGKPVLLVANKIDSSRQEPEVASLWSLGLGEPYPVSALHGRGSGDLLDAVLAALPLPAPVEDFSDKPRGPRRVALVGRPNVGKSSLLNKLAGEERAVVDSVAGTTVDPVDSLVQIGGEEWLLVDTAGLRKRVGQASGTEYYASLRTAAAIDAAEVAIVLLDSAEPISEQDTRIISMVVEAGRALVLAFNKWDLVDDDRRTRLVRETERELRRIPWALRVNVSARTGRAVDKLAPALRTALENWERRVPTGQLNSWLTALVQATPHPIRAGKAPRVLFATQAGVSPPKFVLFTTGSLDPGYVRFIERKLREEFAFEGTPVHVTVKPRAKRSRS</sequence>
<keyword evidence="6 9" id="KW-0342">GTP-binding</keyword>
<dbReference type="InterPro" id="IPR006073">
    <property type="entry name" value="GTP-bd"/>
</dbReference>
<dbReference type="SMART" id="SM00382">
    <property type="entry name" value="AAA"/>
    <property type="match status" value="2"/>
</dbReference>
<evidence type="ECO:0000256" key="7">
    <source>
        <dbReference type="ARBA" id="ARBA00032345"/>
    </source>
</evidence>
<dbReference type="GO" id="GO:0005525">
    <property type="term" value="F:GTP binding"/>
    <property type="evidence" value="ECO:0007669"/>
    <property type="project" value="UniProtKB-UniRule"/>
</dbReference>
<comment type="caution">
    <text evidence="13">The sequence shown here is derived from an EMBL/GenBank/DDBJ whole genome shotgun (WGS) entry which is preliminary data.</text>
</comment>
<name>A0A8J4A3S4_9ACTN</name>
<keyword evidence="4 11" id="KW-0677">Repeat</keyword>
<accession>A0A8J4A3S4</accession>
<proteinExistence type="inferred from homology"/>
<reference evidence="13" key="1">
    <citation type="submission" date="2021-01" db="EMBL/GenBank/DDBJ databases">
        <title>Whole genome shotgun sequence of Virgisporangium ochraceum NBRC 16418.</title>
        <authorList>
            <person name="Komaki H."/>
            <person name="Tamura T."/>
        </authorList>
    </citation>
    <scope>NUCLEOTIDE SEQUENCE</scope>
    <source>
        <strain evidence="13">NBRC 16418</strain>
    </source>
</reference>
<dbReference type="AlphaFoldDB" id="A0A8J4A3S4"/>
<evidence type="ECO:0000256" key="1">
    <source>
        <dbReference type="ARBA" id="ARBA00008279"/>
    </source>
</evidence>
<dbReference type="HAMAP" id="MF_00195">
    <property type="entry name" value="GTPase_Der"/>
    <property type="match status" value="1"/>
</dbReference>
<evidence type="ECO:0000256" key="5">
    <source>
        <dbReference type="ARBA" id="ARBA00022741"/>
    </source>
</evidence>
<protein>
    <recommendedName>
        <fullName evidence="2 9">GTPase Der</fullName>
    </recommendedName>
    <alternativeName>
        <fullName evidence="7 9">GTP-binding protein EngA</fullName>
    </alternativeName>
</protein>
<dbReference type="InterPro" id="IPR015946">
    <property type="entry name" value="KH_dom-like_a/b"/>
</dbReference>
<feature type="domain" description="EngA-type G" evidence="12">
    <location>
        <begin position="14"/>
        <end position="177"/>
    </location>
</feature>
<keyword evidence="14" id="KW-1185">Reference proteome</keyword>
<dbReference type="GO" id="GO:0042254">
    <property type="term" value="P:ribosome biogenesis"/>
    <property type="evidence" value="ECO:0007669"/>
    <property type="project" value="UniProtKB-KW"/>
</dbReference>
<dbReference type="Gene3D" id="3.30.300.20">
    <property type="match status" value="1"/>
</dbReference>
<feature type="binding site" evidence="9">
    <location>
        <begin position="243"/>
        <end position="247"/>
    </location>
    <ligand>
        <name>GTP</name>
        <dbReference type="ChEBI" id="CHEBI:37565"/>
        <label>2</label>
    </ligand>
</feature>
<dbReference type="CDD" id="cd01895">
    <property type="entry name" value="EngA2"/>
    <property type="match status" value="1"/>
</dbReference>
<dbReference type="FunFam" id="3.30.300.20:FF:000004">
    <property type="entry name" value="GTPase Der"/>
    <property type="match status" value="1"/>
</dbReference>
<dbReference type="PANTHER" id="PTHR43834:SF6">
    <property type="entry name" value="GTPASE DER"/>
    <property type="match status" value="1"/>
</dbReference>
<feature type="binding site" evidence="9">
    <location>
        <begin position="129"/>
        <end position="132"/>
    </location>
    <ligand>
        <name>GTP</name>
        <dbReference type="ChEBI" id="CHEBI:37565"/>
        <label>1</label>
    </ligand>
</feature>
<dbReference type="Gene3D" id="3.40.50.300">
    <property type="entry name" value="P-loop containing nucleotide triphosphate hydrolases"/>
    <property type="match status" value="2"/>
</dbReference>
<feature type="binding site" evidence="9">
    <location>
        <begin position="67"/>
        <end position="71"/>
    </location>
    <ligand>
        <name>GTP</name>
        <dbReference type="ChEBI" id="CHEBI:37565"/>
        <label>1</label>
    </ligand>
</feature>
<feature type="binding site" evidence="9">
    <location>
        <begin position="196"/>
        <end position="203"/>
    </location>
    <ligand>
        <name>GTP</name>
        <dbReference type="ChEBI" id="CHEBI:37565"/>
        <label>2</label>
    </ligand>
</feature>
<evidence type="ECO:0000256" key="8">
    <source>
        <dbReference type="ARBA" id="ARBA00053470"/>
    </source>
</evidence>
<evidence type="ECO:0000256" key="3">
    <source>
        <dbReference type="ARBA" id="ARBA00022517"/>
    </source>
</evidence>
<evidence type="ECO:0000256" key="11">
    <source>
        <dbReference type="RuleBase" id="RU004481"/>
    </source>
</evidence>
<dbReference type="CDD" id="cd01894">
    <property type="entry name" value="EngA1"/>
    <property type="match status" value="1"/>
</dbReference>
<dbReference type="Pfam" id="PF01926">
    <property type="entry name" value="MMR_HSR1"/>
    <property type="match status" value="2"/>
</dbReference>
<evidence type="ECO:0000256" key="2">
    <source>
        <dbReference type="ARBA" id="ARBA00020953"/>
    </source>
</evidence>
<evidence type="ECO:0000256" key="9">
    <source>
        <dbReference type="HAMAP-Rule" id="MF_00195"/>
    </source>
</evidence>
<dbReference type="InterPro" id="IPR031166">
    <property type="entry name" value="G_ENGA"/>
</dbReference>